<dbReference type="RefSeq" id="WP_171836473.1">
    <property type="nucleotide sequence ID" value="NZ_CP053708.1"/>
</dbReference>
<protein>
    <submittedName>
        <fullName evidence="1">Uncharacterized protein</fullName>
    </submittedName>
</protein>
<dbReference type="KEGG" id="lck:HN018_02835"/>
<name>A0A6M8HLA3_9PROT</name>
<dbReference type="EMBL" id="CP053708">
    <property type="protein sequence ID" value="QKE89125.1"/>
    <property type="molecule type" value="Genomic_DNA"/>
</dbReference>
<dbReference type="Proteomes" id="UP000500767">
    <property type="component" value="Chromosome"/>
</dbReference>
<reference evidence="1 2" key="1">
    <citation type="journal article" date="2014" name="World J. Microbiol. Biotechnol.">
        <title>Biodiversity and physiological characteristics of Antarctic and Arctic lichens-associated bacteria.</title>
        <authorList>
            <person name="Lee Y.M."/>
            <person name="Kim E.H."/>
            <person name="Lee H.K."/>
            <person name="Hong S.G."/>
        </authorList>
    </citation>
    <scope>NUCLEOTIDE SEQUENCE [LARGE SCALE GENOMIC DNA]</scope>
    <source>
        <strain evidence="1 2">PAMC 26569</strain>
    </source>
</reference>
<evidence type="ECO:0000313" key="1">
    <source>
        <dbReference type="EMBL" id="QKE89125.1"/>
    </source>
</evidence>
<sequence>MSWTSDIQGIQDEAGQRCAVEPDDIHAKAMEAMRRIWPDARPIVINSQHAAGYA</sequence>
<organism evidence="1 2">
    <name type="scientific">Lichenicola cladoniae</name>
    <dbReference type="NCBI Taxonomy" id="1484109"/>
    <lineage>
        <taxon>Bacteria</taxon>
        <taxon>Pseudomonadati</taxon>
        <taxon>Pseudomonadota</taxon>
        <taxon>Alphaproteobacteria</taxon>
        <taxon>Acetobacterales</taxon>
        <taxon>Acetobacteraceae</taxon>
        <taxon>Lichenicola</taxon>
    </lineage>
</organism>
<gene>
    <name evidence="1" type="ORF">HN018_02835</name>
</gene>
<evidence type="ECO:0000313" key="2">
    <source>
        <dbReference type="Proteomes" id="UP000500767"/>
    </source>
</evidence>
<accession>A0A6M8HLA3</accession>
<keyword evidence="2" id="KW-1185">Reference proteome</keyword>
<dbReference type="AlphaFoldDB" id="A0A6M8HLA3"/>
<proteinExistence type="predicted"/>